<name>A0A8J1Y5C2_OWEFU</name>
<organism evidence="3 4">
    <name type="scientific">Owenia fusiformis</name>
    <name type="common">Polychaete worm</name>
    <dbReference type="NCBI Taxonomy" id="6347"/>
    <lineage>
        <taxon>Eukaryota</taxon>
        <taxon>Metazoa</taxon>
        <taxon>Spiralia</taxon>
        <taxon>Lophotrochozoa</taxon>
        <taxon>Annelida</taxon>
        <taxon>Polychaeta</taxon>
        <taxon>Sedentaria</taxon>
        <taxon>Canalipalpata</taxon>
        <taxon>Sabellida</taxon>
        <taxon>Oweniida</taxon>
        <taxon>Oweniidae</taxon>
        <taxon>Owenia</taxon>
    </lineage>
</organism>
<feature type="coiled-coil region" evidence="1">
    <location>
        <begin position="115"/>
        <end position="145"/>
    </location>
</feature>
<comment type="caution">
    <text evidence="3">The sequence shown here is derived from an EMBL/GenBank/DDBJ whole genome shotgun (WGS) entry which is preliminary data.</text>
</comment>
<dbReference type="Proteomes" id="UP000749559">
    <property type="component" value="Unassembled WGS sequence"/>
</dbReference>
<gene>
    <name evidence="3" type="ORF">OFUS_LOCUS18067</name>
</gene>
<evidence type="ECO:0000256" key="2">
    <source>
        <dbReference type="SAM" id="MobiDB-lite"/>
    </source>
</evidence>
<dbReference type="AlphaFoldDB" id="A0A8J1Y5C2"/>
<accession>A0A8J1Y5C2</accession>
<feature type="region of interest" description="Disordered" evidence="2">
    <location>
        <begin position="23"/>
        <end position="53"/>
    </location>
</feature>
<protein>
    <submittedName>
        <fullName evidence="3">Uncharacterized protein</fullName>
    </submittedName>
</protein>
<sequence length="183" mass="20753">MSFLKRGRNLLCACGGNQGQATINKDDMPYSKESPSEAQAQSNSEFTSNDQLNLDENDNFDAGSIVYVLEDQEDSGAVVIKDCSNVTIGTTNIYNLGLKADELLDKNKAYVIMPRELMKEQEDKLQEQEDEIRDLKSRLADHDLMVNTLFNRPSETGRRYVTSWSCEFIDDTKDEDDKMDDTQ</sequence>
<keyword evidence="4" id="KW-1185">Reference proteome</keyword>
<feature type="compositionally biased region" description="Polar residues" evidence="2">
    <location>
        <begin position="36"/>
        <end position="52"/>
    </location>
</feature>
<dbReference type="EMBL" id="CAIIXF020000008">
    <property type="protein sequence ID" value="CAH1793187.1"/>
    <property type="molecule type" value="Genomic_DNA"/>
</dbReference>
<reference evidence="3" key="1">
    <citation type="submission" date="2022-03" db="EMBL/GenBank/DDBJ databases">
        <authorList>
            <person name="Martin C."/>
        </authorList>
    </citation>
    <scope>NUCLEOTIDE SEQUENCE</scope>
</reference>
<evidence type="ECO:0000256" key="1">
    <source>
        <dbReference type="SAM" id="Coils"/>
    </source>
</evidence>
<proteinExistence type="predicted"/>
<evidence type="ECO:0000313" key="3">
    <source>
        <dbReference type="EMBL" id="CAH1793187.1"/>
    </source>
</evidence>
<keyword evidence="1" id="KW-0175">Coiled coil</keyword>
<evidence type="ECO:0000313" key="4">
    <source>
        <dbReference type="Proteomes" id="UP000749559"/>
    </source>
</evidence>